<keyword evidence="3 4" id="KW-0472">Membrane</keyword>
<evidence type="ECO:0000256" key="3">
    <source>
        <dbReference type="ARBA" id="ARBA00023136"/>
    </source>
</evidence>
<evidence type="ECO:0000256" key="1">
    <source>
        <dbReference type="ARBA" id="ARBA00022692"/>
    </source>
</evidence>
<organism evidence="6 7">
    <name type="scientific">Flavobacterium gillisiae</name>
    <dbReference type="NCBI Taxonomy" id="150146"/>
    <lineage>
        <taxon>Bacteria</taxon>
        <taxon>Pseudomonadati</taxon>
        <taxon>Bacteroidota</taxon>
        <taxon>Flavobacteriia</taxon>
        <taxon>Flavobacteriales</taxon>
        <taxon>Flavobacteriaceae</taxon>
        <taxon>Flavobacterium</taxon>
    </lineage>
</organism>
<feature type="transmembrane region" description="Helical" evidence="4">
    <location>
        <begin position="62"/>
        <end position="81"/>
    </location>
</feature>
<dbReference type="RefSeq" id="WP_091084449.1">
    <property type="nucleotide sequence ID" value="NZ_FNRD01000001.1"/>
</dbReference>
<dbReference type="OrthoDB" id="9770492at2"/>
<dbReference type="AlphaFoldDB" id="A0A1H3XQF7"/>
<reference evidence="7" key="1">
    <citation type="submission" date="2016-10" db="EMBL/GenBank/DDBJ databases">
        <authorList>
            <person name="Varghese N."/>
            <person name="Submissions S."/>
        </authorList>
    </citation>
    <scope>NUCLEOTIDE SEQUENCE [LARGE SCALE GENOMIC DNA]</scope>
    <source>
        <strain evidence="7">DSM 22376</strain>
    </source>
</reference>
<name>A0A1H3XQF7_9FLAO</name>
<feature type="transmembrane region" description="Helical" evidence="4">
    <location>
        <begin position="319"/>
        <end position="340"/>
    </location>
</feature>
<dbReference type="GO" id="GO:0022857">
    <property type="term" value="F:transmembrane transporter activity"/>
    <property type="evidence" value="ECO:0007669"/>
    <property type="project" value="InterPro"/>
</dbReference>
<sequence length="409" mass="44635">MNTISSTDLKADNPAVAQKTIYSVLFSIAFAHLLNDLMQSVIPSTYPILKENFSLNFTQIGLITFVYQLTASLLQPFIGFYTDKKPKPYSLSIGMVFTISGLALLSVSTHFWMILVAVSLVGIGSSIFHPEASRVAFLGSGGKRGLAQSIFQLGGNTGSAIGPLLVAIIVAPYGQSNIIWFVIVGILGIFVLTKIAVWYQDHLNLRAAKKIATEDETVPFSKRKIQISIGVLLLLIFSKFFYMSSMSSYFTFYLMKKFGLSIQESQFHLFVFLAAVAAGTLIGGPLGDRFGRKYIIWISILGAAPFTLLLPYANLFWTGILSVVIGIVIASAFSAILVFAQELMPGKVGMISGLFFGFAFGMGGLGSAILGYLADQTSIEYVYKISSFLPLLGVFTYFLPNVKMKKYGR</sequence>
<evidence type="ECO:0000259" key="5">
    <source>
        <dbReference type="PROSITE" id="PS50850"/>
    </source>
</evidence>
<feature type="transmembrane region" description="Helical" evidence="4">
    <location>
        <begin position="150"/>
        <end position="172"/>
    </location>
</feature>
<dbReference type="Gene3D" id="1.20.1250.20">
    <property type="entry name" value="MFS general substrate transporter like domains"/>
    <property type="match status" value="2"/>
</dbReference>
<dbReference type="InterPro" id="IPR020846">
    <property type="entry name" value="MFS_dom"/>
</dbReference>
<keyword evidence="1 4" id="KW-0812">Transmembrane</keyword>
<feature type="transmembrane region" description="Helical" evidence="4">
    <location>
        <begin position="231"/>
        <end position="255"/>
    </location>
</feature>
<evidence type="ECO:0000313" key="6">
    <source>
        <dbReference type="EMBL" id="SEA01757.1"/>
    </source>
</evidence>
<dbReference type="CDD" id="cd17478">
    <property type="entry name" value="MFS_FsR"/>
    <property type="match status" value="1"/>
</dbReference>
<feature type="transmembrane region" description="Helical" evidence="4">
    <location>
        <begin position="88"/>
        <end position="105"/>
    </location>
</feature>
<keyword evidence="2 4" id="KW-1133">Transmembrane helix</keyword>
<feature type="transmembrane region" description="Helical" evidence="4">
    <location>
        <begin position="178"/>
        <end position="199"/>
    </location>
</feature>
<evidence type="ECO:0000256" key="4">
    <source>
        <dbReference type="SAM" id="Phobius"/>
    </source>
</evidence>
<keyword evidence="7" id="KW-1185">Reference proteome</keyword>
<dbReference type="PANTHER" id="PTHR43129:SF1">
    <property type="entry name" value="FOSMIDOMYCIN RESISTANCE PROTEIN"/>
    <property type="match status" value="1"/>
</dbReference>
<dbReference type="EMBL" id="FNRD01000001">
    <property type="protein sequence ID" value="SEA01757.1"/>
    <property type="molecule type" value="Genomic_DNA"/>
</dbReference>
<feature type="domain" description="Major facilitator superfamily (MFS) profile" evidence="5">
    <location>
        <begin position="24"/>
        <end position="405"/>
    </location>
</feature>
<protein>
    <submittedName>
        <fullName evidence="6">MFS transporter, FSR family, fosmidomycin resistance protein</fullName>
    </submittedName>
</protein>
<feature type="transmembrane region" description="Helical" evidence="4">
    <location>
        <begin position="21"/>
        <end position="42"/>
    </location>
</feature>
<feature type="transmembrane region" description="Helical" evidence="4">
    <location>
        <begin position="381"/>
        <end position="399"/>
    </location>
</feature>
<feature type="transmembrane region" description="Helical" evidence="4">
    <location>
        <begin position="267"/>
        <end position="287"/>
    </location>
</feature>
<feature type="transmembrane region" description="Helical" evidence="4">
    <location>
        <begin position="111"/>
        <end position="129"/>
    </location>
</feature>
<feature type="transmembrane region" description="Helical" evidence="4">
    <location>
        <begin position="294"/>
        <end position="313"/>
    </location>
</feature>
<dbReference type="InterPro" id="IPR011701">
    <property type="entry name" value="MFS"/>
</dbReference>
<proteinExistence type="predicted"/>
<dbReference type="STRING" id="150146.SAMN05443667_101622"/>
<feature type="transmembrane region" description="Helical" evidence="4">
    <location>
        <begin position="352"/>
        <end position="375"/>
    </location>
</feature>
<dbReference type="Proteomes" id="UP000198951">
    <property type="component" value="Unassembled WGS sequence"/>
</dbReference>
<dbReference type="PROSITE" id="PS50850">
    <property type="entry name" value="MFS"/>
    <property type="match status" value="1"/>
</dbReference>
<evidence type="ECO:0000256" key="2">
    <source>
        <dbReference type="ARBA" id="ARBA00022989"/>
    </source>
</evidence>
<gene>
    <name evidence="6" type="ORF">SAMN05443667_101622</name>
</gene>
<dbReference type="GO" id="GO:0005886">
    <property type="term" value="C:plasma membrane"/>
    <property type="evidence" value="ECO:0007669"/>
    <property type="project" value="TreeGrafter"/>
</dbReference>
<dbReference type="SUPFAM" id="SSF103473">
    <property type="entry name" value="MFS general substrate transporter"/>
    <property type="match status" value="1"/>
</dbReference>
<dbReference type="Pfam" id="PF07690">
    <property type="entry name" value="MFS_1"/>
    <property type="match status" value="1"/>
</dbReference>
<dbReference type="PANTHER" id="PTHR43129">
    <property type="entry name" value="FOSMIDOMYCIN RESISTANCE PROTEIN"/>
    <property type="match status" value="1"/>
</dbReference>
<accession>A0A1H3XQF7</accession>
<evidence type="ECO:0000313" key="7">
    <source>
        <dbReference type="Proteomes" id="UP000198951"/>
    </source>
</evidence>
<dbReference type="InterPro" id="IPR036259">
    <property type="entry name" value="MFS_trans_sf"/>
</dbReference>